<name>A0ABD5IQV3_9BACL</name>
<evidence type="ECO:0000313" key="1">
    <source>
        <dbReference type="EMBL" id="MED5050639.1"/>
    </source>
</evidence>
<dbReference type="EMBL" id="JARTLI010000002">
    <property type="protein sequence ID" value="MED5050639.1"/>
    <property type="molecule type" value="Genomic_DNA"/>
</dbReference>
<dbReference type="Proteomes" id="UP001339962">
    <property type="component" value="Unassembled WGS sequence"/>
</dbReference>
<accession>A0ABD5IQV3</accession>
<protein>
    <submittedName>
        <fullName evidence="1">Uncharacterized protein</fullName>
    </submittedName>
</protein>
<dbReference type="AlphaFoldDB" id="A0ABD5IQV3"/>
<comment type="caution">
    <text evidence="1">The sequence shown here is derived from an EMBL/GenBank/DDBJ whole genome shotgun (WGS) entry which is preliminary data.</text>
</comment>
<dbReference type="RefSeq" id="WP_328216819.1">
    <property type="nucleotide sequence ID" value="NZ_JARTLI010000002.1"/>
</dbReference>
<evidence type="ECO:0000313" key="2">
    <source>
        <dbReference type="Proteomes" id="UP001339962"/>
    </source>
</evidence>
<reference evidence="1 2" key="1">
    <citation type="submission" date="2023-03" db="EMBL/GenBank/DDBJ databases">
        <title>Bacillus Genome Sequencing.</title>
        <authorList>
            <person name="Dunlap C."/>
        </authorList>
    </citation>
    <scope>NUCLEOTIDE SEQUENCE [LARGE SCALE GENOMIC DNA]</scope>
    <source>
        <strain evidence="1 2">NRS-38</strain>
    </source>
</reference>
<proteinExistence type="predicted"/>
<sequence length="223" mass="25432">MIVGQKEWEAIDQRMISGLETENDLSEYADSIIEEICGKVRAYREQFGLFLVEEEIKNAKPTIVDMLRLLSTSLRAGQYPTRKPKKIKIGKVSRFFEELEKTFELTSGLKFVGENIVFSGFYGHTKLSLVSEMSYGKTSTITVDAVGGFEDPYNQVYEGKFNVEWQTSFGHSVLVRGEYRDVPSWDDLMEVEAEVVLGGEPSRNFYPTVIAIYEEVMKEEDAE</sequence>
<organism evidence="1 2">
    <name type="scientific">Anoxybacteroides rupiense</name>
    <dbReference type="NCBI Taxonomy" id="311460"/>
    <lineage>
        <taxon>Bacteria</taxon>
        <taxon>Bacillati</taxon>
        <taxon>Bacillota</taxon>
        <taxon>Bacilli</taxon>
        <taxon>Bacillales</taxon>
        <taxon>Anoxybacillaceae</taxon>
        <taxon>Anoxybacteroides</taxon>
    </lineage>
</organism>
<gene>
    <name evidence="1" type="ORF">P9850_01980</name>
</gene>